<accession>A0A1M7LPA1</accession>
<proteinExistence type="inferred from homology"/>
<dbReference type="CDD" id="cd03443">
    <property type="entry name" value="PaaI_thioesterase"/>
    <property type="match status" value="1"/>
</dbReference>
<dbReference type="EMBL" id="FRBL01000011">
    <property type="protein sequence ID" value="SHM79851.1"/>
    <property type="molecule type" value="Genomic_DNA"/>
</dbReference>
<dbReference type="STRING" id="1419482.SAMN05444266_11163"/>
<dbReference type="InterPro" id="IPR003736">
    <property type="entry name" value="PAAI_dom"/>
</dbReference>
<reference evidence="4 5" key="1">
    <citation type="submission" date="2016-11" db="EMBL/GenBank/DDBJ databases">
        <authorList>
            <person name="Jaros S."/>
            <person name="Januszkiewicz K."/>
            <person name="Wedrychowicz H."/>
        </authorList>
    </citation>
    <scope>NUCLEOTIDE SEQUENCE [LARGE SCALE GENOMIC DNA]</scope>
    <source>
        <strain evidence="4 5">DSM 27406</strain>
    </source>
</reference>
<evidence type="ECO:0000256" key="2">
    <source>
        <dbReference type="ARBA" id="ARBA00022801"/>
    </source>
</evidence>
<organism evidence="4 5">
    <name type="scientific">Chitinophaga jiangningensis</name>
    <dbReference type="NCBI Taxonomy" id="1419482"/>
    <lineage>
        <taxon>Bacteria</taxon>
        <taxon>Pseudomonadati</taxon>
        <taxon>Bacteroidota</taxon>
        <taxon>Chitinophagia</taxon>
        <taxon>Chitinophagales</taxon>
        <taxon>Chitinophagaceae</taxon>
        <taxon>Chitinophaga</taxon>
    </lineage>
</organism>
<dbReference type="Gene3D" id="3.10.129.10">
    <property type="entry name" value="Hotdog Thioesterase"/>
    <property type="match status" value="1"/>
</dbReference>
<keyword evidence="5" id="KW-1185">Reference proteome</keyword>
<dbReference type="NCBIfam" id="TIGR00369">
    <property type="entry name" value="unchar_dom_1"/>
    <property type="match status" value="1"/>
</dbReference>
<protein>
    <submittedName>
        <fullName evidence="4">1,4-dihydroxy-2-naphthoyl-CoA hydrolase</fullName>
    </submittedName>
</protein>
<dbReference type="AlphaFoldDB" id="A0A1M7LPA1"/>
<gene>
    <name evidence="4" type="ORF">SAMN05444266_11163</name>
</gene>
<dbReference type="GO" id="GO:0005829">
    <property type="term" value="C:cytosol"/>
    <property type="evidence" value="ECO:0007669"/>
    <property type="project" value="TreeGrafter"/>
</dbReference>
<dbReference type="GO" id="GO:0061522">
    <property type="term" value="F:1,4-dihydroxy-2-naphthoyl-CoA thioesterase activity"/>
    <property type="evidence" value="ECO:0007669"/>
    <property type="project" value="TreeGrafter"/>
</dbReference>
<dbReference type="RefSeq" id="WP_073086641.1">
    <property type="nucleotide sequence ID" value="NZ_FRBL01000011.1"/>
</dbReference>
<feature type="domain" description="Thioesterase" evidence="3">
    <location>
        <begin position="54"/>
        <end position="132"/>
    </location>
</feature>
<dbReference type="Proteomes" id="UP000184420">
    <property type="component" value="Unassembled WGS sequence"/>
</dbReference>
<dbReference type="InterPro" id="IPR029069">
    <property type="entry name" value="HotDog_dom_sf"/>
</dbReference>
<dbReference type="InterPro" id="IPR006683">
    <property type="entry name" value="Thioestr_dom"/>
</dbReference>
<dbReference type="Pfam" id="PF03061">
    <property type="entry name" value="4HBT"/>
    <property type="match status" value="1"/>
</dbReference>
<evidence type="ECO:0000259" key="3">
    <source>
        <dbReference type="Pfam" id="PF03061"/>
    </source>
</evidence>
<dbReference type="SUPFAM" id="SSF54637">
    <property type="entry name" value="Thioesterase/thiol ester dehydrase-isomerase"/>
    <property type="match status" value="1"/>
</dbReference>
<name>A0A1M7LPA1_9BACT</name>
<keyword evidence="2 4" id="KW-0378">Hydrolase</keyword>
<dbReference type="PANTHER" id="PTHR43240">
    <property type="entry name" value="1,4-DIHYDROXY-2-NAPHTHOYL-COA THIOESTERASE 1"/>
    <property type="match status" value="1"/>
</dbReference>
<dbReference type="PANTHER" id="PTHR43240:SF5">
    <property type="entry name" value="1,4-DIHYDROXY-2-NAPHTHOYL-COA THIOESTERASE 1"/>
    <property type="match status" value="1"/>
</dbReference>
<evidence type="ECO:0000313" key="4">
    <source>
        <dbReference type="EMBL" id="SHM79851.1"/>
    </source>
</evidence>
<evidence type="ECO:0000313" key="5">
    <source>
        <dbReference type="Proteomes" id="UP000184420"/>
    </source>
</evidence>
<evidence type="ECO:0000256" key="1">
    <source>
        <dbReference type="ARBA" id="ARBA00008324"/>
    </source>
</evidence>
<dbReference type="OrthoDB" id="9798208at2"/>
<comment type="similarity">
    <text evidence="1">Belongs to the thioesterase PaaI family.</text>
</comment>
<sequence length="145" mass="15762">MITDTIWYKPVSIATLNEENAGTLNAHLGMEFTEIGPDFLTASMPVDYRTVQKYGILHGGASMALAETVGSIAGTLVIDPDLFVCFGMEINANHVRSARSGRVYATARALHLGGRTQVWDIRIVDESGQLICICRHTVAVVAKNR</sequence>